<organism evidence="2 4">
    <name type="scientific">Trichogramma kaykai</name>
    <dbReference type="NCBI Taxonomy" id="54128"/>
    <lineage>
        <taxon>Eukaryota</taxon>
        <taxon>Metazoa</taxon>
        <taxon>Ecdysozoa</taxon>
        <taxon>Arthropoda</taxon>
        <taxon>Hexapoda</taxon>
        <taxon>Insecta</taxon>
        <taxon>Pterygota</taxon>
        <taxon>Neoptera</taxon>
        <taxon>Endopterygota</taxon>
        <taxon>Hymenoptera</taxon>
        <taxon>Apocrita</taxon>
        <taxon>Proctotrupomorpha</taxon>
        <taxon>Chalcidoidea</taxon>
        <taxon>Trichogrammatidae</taxon>
        <taxon>Trichogramma</taxon>
    </lineage>
</organism>
<dbReference type="EMBL" id="JBJJXI010000122">
    <property type="protein sequence ID" value="KAL3389950.1"/>
    <property type="molecule type" value="Genomic_DNA"/>
</dbReference>
<evidence type="ECO:0000256" key="1">
    <source>
        <dbReference type="SAM" id="MobiDB-lite"/>
    </source>
</evidence>
<gene>
    <name evidence="2" type="ORF">TKK_015286</name>
    <name evidence="3" type="ORF">TKK_015301</name>
</gene>
<keyword evidence="4" id="KW-1185">Reference proteome</keyword>
<accession>A0ABD2WA16</accession>
<sequence>MRFDDQKRKVFVKYPPPPYAEDGAVLYEQALENMFDPMSDWKDYHVRIKGKALSSNGSNSMTAKPLEPSEENGHGQTSFNRLKKGFSISKLPDSHEVAGMSSYGTASSPKEMQSTTINLMKPSQKNDNRKTSFQAVNKRISLSKSPDSQDFIRTSTFSSASPRNNSAYETAANINDLLHSVLEFQQNILVEIKIIKKSISNMQENIDGLRMSSGPSKNPRILGSASQLAEKYKYEIPFKSKDELQRFEGNLKINQELRKDFQDILSNAVDPTGVISRSIVSMLKMFLSKNVAVQFTAIKNTQKKKAIIKTEFFKHIEIVIKDRRSHANMITTDKDMHGALTSVMSNTGAWDSSAKKKYGHEFSRQR</sequence>
<evidence type="ECO:0000313" key="3">
    <source>
        <dbReference type="EMBL" id="KAL3389950.1"/>
    </source>
</evidence>
<evidence type="ECO:0000313" key="2">
    <source>
        <dbReference type="EMBL" id="KAL3389932.1"/>
    </source>
</evidence>
<comment type="caution">
    <text evidence="2">The sequence shown here is derived from an EMBL/GenBank/DDBJ whole genome shotgun (WGS) entry which is preliminary data.</text>
</comment>
<feature type="region of interest" description="Disordered" evidence="1">
    <location>
        <begin position="144"/>
        <end position="164"/>
    </location>
</feature>
<feature type="region of interest" description="Disordered" evidence="1">
    <location>
        <begin position="53"/>
        <end position="79"/>
    </location>
</feature>
<evidence type="ECO:0008006" key="5">
    <source>
        <dbReference type="Google" id="ProtNLM"/>
    </source>
</evidence>
<dbReference type="AlphaFoldDB" id="A0ABD2WA16"/>
<proteinExistence type="predicted"/>
<protein>
    <recommendedName>
        <fullName evidence="5">DUF4806 domain-containing protein</fullName>
    </recommendedName>
</protein>
<reference evidence="2 4" key="1">
    <citation type="journal article" date="2024" name="bioRxiv">
        <title>A reference genome for Trichogramma kaykai: A tiny desert-dwelling parasitoid wasp with competing sex-ratio distorters.</title>
        <authorList>
            <person name="Culotta J."/>
            <person name="Lindsey A.R."/>
        </authorList>
    </citation>
    <scope>NUCLEOTIDE SEQUENCE [LARGE SCALE GENOMIC DNA]</scope>
    <source>
        <strain evidence="2 4">KSX58</strain>
    </source>
</reference>
<name>A0ABD2WA16_9HYME</name>
<evidence type="ECO:0000313" key="4">
    <source>
        <dbReference type="Proteomes" id="UP001627154"/>
    </source>
</evidence>
<dbReference type="EMBL" id="JBJJXI010000122">
    <property type="protein sequence ID" value="KAL3389932.1"/>
    <property type="molecule type" value="Genomic_DNA"/>
</dbReference>
<feature type="compositionally biased region" description="Polar residues" evidence="1">
    <location>
        <begin position="53"/>
        <end position="62"/>
    </location>
</feature>
<dbReference type="Proteomes" id="UP001627154">
    <property type="component" value="Unassembled WGS sequence"/>
</dbReference>